<comment type="similarity">
    <text evidence="5">Belongs to the alanine racemase family.</text>
</comment>
<dbReference type="InterPro" id="IPR001608">
    <property type="entry name" value="Ala_racemase_N"/>
</dbReference>
<dbReference type="NCBIfam" id="TIGR00492">
    <property type="entry name" value="alr"/>
    <property type="match status" value="1"/>
</dbReference>
<evidence type="ECO:0000256" key="6">
    <source>
        <dbReference type="PIRSR" id="PIRSR600821-50"/>
    </source>
</evidence>
<feature type="binding site" evidence="5 7">
    <location>
        <position position="312"/>
    </location>
    <ligand>
        <name>substrate</name>
    </ligand>
</feature>
<name>A0A1F7R9H3_9BACT</name>
<dbReference type="PANTHER" id="PTHR30511:SF0">
    <property type="entry name" value="ALANINE RACEMASE, CATABOLIC-RELATED"/>
    <property type="match status" value="1"/>
</dbReference>
<comment type="function">
    <text evidence="5">Catalyzes the interconversion of L-alanine and D-alanine. May also act on other amino acids.</text>
</comment>
<evidence type="ECO:0000313" key="9">
    <source>
        <dbReference type="EMBL" id="OGL38215.1"/>
    </source>
</evidence>
<evidence type="ECO:0000256" key="3">
    <source>
        <dbReference type="ARBA" id="ARBA00022898"/>
    </source>
</evidence>
<dbReference type="GO" id="GO:0030632">
    <property type="term" value="P:D-alanine biosynthetic process"/>
    <property type="evidence" value="ECO:0007669"/>
    <property type="project" value="UniProtKB-UniRule"/>
</dbReference>
<dbReference type="InterPro" id="IPR029066">
    <property type="entry name" value="PLP-binding_barrel"/>
</dbReference>
<keyword evidence="4 5" id="KW-0413">Isomerase</keyword>
<evidence type="ECO:0000256" key="7">
    <source>
        <dbReference type="PIRSR" id="PIRSR600821-52"/>
    </source>
</evidence>
<dbReference type="SUPFAM" id="SSF51419">
    <property type="entry name" value="PLP-binding barrel"/>
    <property type="match status" value="1"/>
</dbReference>
<dbReference type="InterPro" id="IPR020622">
    <property type="entry name" value="Ala_racemase_pyridoxalP-BS"/>
</dbReference>
<feature type="active site" description="Proton acceptor; specific for L-alanine" evidence="5">
    <location>
        <position position="264"/>
    </location>
</feature>
<feature type="active site" description="Proton acceptor; specific for D-alanine" evidence="5">
    <location>
        <position position="38"/>
    </location>
</feature>
<evidence type="ECO:0000313" key="10">
    <source>
        <dbReference type="Proteomes" id="UP000178526"/>
    </source>
</evidence>
<gene>
    <name evidence="9" type="ORF">A2042_08985</name>
</gene>
<evidence type="ECO:0000256" key="2">
    <source>
        <dbReference type="ARBA" id="ARBA00001933"/>
    </source>
</evidence>
<comment type="caution">
    <text evidence="9">The sequence shown here is derived from an EMBL/GenBank/DDBJ whole genome shotgun (WGS) entry which is preliminary data.</text>
</comment>
<dbReference type="UniPathway" id="UPA00042">
    <property type="reaction ID" value="UER00497"/>
</dbReference>
<dbReference type="EMBL" id="MGDB01000154">
    <property type="protein sequence ID" value="OGL38215.1"/>
    <property type="molecule type" value="Genomic_DNA"/>
</dbReference>
<dbReference type="FunFam" id="2.40.37.10:FF:000006">
    <property type="entry name" value="Alanine racemase"/>
    <property type="match status" value="1"/>
</dbReference>
<dbReference type="Pfam" id="PF01168">
    <property type="entry name" value="Ala_racemase_N"/>
    <property type="match status" value="1"/>
</dbReference>
<evidence type="ECO:0000259" key="8">
    <source>
        <dbReference type="SMART" id="SM01005"/>
    </source>
</evidence>
<dbReference type="Gene3D" id="2.40.37.10">
    <property type="entry name" value="Lyase, Ornithine Decarboxylase, Chain A, domain 1"/>
    <property type="match status" value="1"/>
</dbReference>
<feature type="domain" description="Alanine racemase C-terminal" evidence="8">
    <location>
        <begin position="243"/>
        <end position="371"/>
    </location>
</feature>
<protein>
    <recommendedName>
        <fullName evidence="5">Alanine racemase</fullName>
        <ecNumber evidence="5">5.1.1.1</ecNumber>
    </recommendedName>
</protein>
<organism evidence="9 10">
    <name type="scientific">Candidatus Schekmanbacteria bacterium GWA2_38_11</name>
    <dbReference type="NCBI Taxonomy" id="1817876"/>
    <lineage>
        <taxon>Bacteria</taxon>
        <taxon>Candidatus Schekmaniibacteriota</taxon>
    </lineage>
</organism>
<comment type="cofactor">
    <cofactor evidence="2 5 6">
        <name>pyridoxal 5'-phosphate</name>
        <dbReference type="ChEBI" id="CHEBI:597326"/>
    </cofactor>
</comment>
<dbReference type="GO" id="GO:0005829">
    <property type="term" value="C:cytosol"/>
    <property type="evidence" value="ECO:0007669"/>
    <property type="project" value="TreeGrafter"/>
</dbReference>
<keyword evidence="3 5" id="KW-0663">Pyridoxal phosphate</keyword>
<feature type="modified residue" description="N6-(pyridoxal phosphate)lysine" evidence="5 6">
    <location>
        <position position="38"/>
    </location>
</feature>
<dbReference type="InterPro" id="IPR000821">
    <property type="entry name" value="Ala_racemase"/>
</dbReference>
<dbReference type="Gene3D" id="3.20.20.10">
    <property type="entry name" value="Alanine racemase"/>
    <property type="match status" value="1"/>
</dbReference>
<dbReference type="PROSITE" id="PS00395">
    <property type="entry name" value="ALANINE_RACEMASE"/>
    <property type="match status" value="1"/>
</dbReference>
<dbReference type="SUPFAM" id="SSF50621">
    <property type="entry name" value="Alanine racemase C-terminal domain-like"/>
    <property type="match status" value="1"/>
</dbReference>
<accession>A0A1F7R9H3</accession>
<dbReference type="FunFam" id="3.20.20.10:FF:000002">
    <property type="entry name" value="Alanine racemase"/>
    <property type="match status" value="1"/>
</dbReference>
<evidence type="ECO:0000256" key="5">
    <source>
        <dbReference type="HAMAP-Rule" id="MF_01201"/>
    </source>
</evidence>
<dbReference type="EC" id="5.1.1.1" evidence="5"/>
<feature type="binding site" evidence="5 7">
    <location>
        <position position="136"/>
    </location>
    <ligand>
        <name>substrate</name>
    </ligand>
</feature>
<dbReference type="PANTHER" id="PTHR30511">
    <property type="entry name" value="ALANINE RACEMASE"/>
    <property type="match status" value="1"/>
</dbReference>
<comment type="catalytic activity">
    <reaction evidence="1 5">
        <text>L-alanine = D-alanine</text>
        <dbReference type="Rhea" id="RHEA:20249"/>
        <dbReference type="ChEBI" id="CHEBI:57416"/>
        <dbReference type="ChEBI" id="CHEBI:57972"/>
        <dbReference type="EC" id="5.1.1.1"/>
    </reaction>
</comment>
<dbReference type="InterPro" id="IPR011079">
    <property type="entry name" value="Ala_racemase_C"/>
</dbReference>
<dbReference type="AlphaFoldDB" id="A0A1F7R9H3"/>
<dbReference type="GO" id="GO:0030170">
    <property type="term" value="F:pyridoxal phosphate binding"/>
    <property type="evidence" value="ECO:0007669"/>
    <property type="project" value="UniProtKB-UniRule"/>
</dbReference>
<dbReference type="InterPro" id="IPR009006">
    <property type="entry name" value="Ala_racemase/Decarboxylase_C"/>
</dbReference>
<dbReference type="PRINTS" id="PR00992">
    <property type="entry name" value="ALARACEMASE"/>
</dbReference>
<dbReference type="HAMAP" id="MF_01201">
    <property type="entry name" value="Ala_racemase"/>
    <property type="match status" value="1"/>
</dbReference>
<dbReference type="SMART" id="SM01005">
    <property type="entry name" value="Ala_racemase_C"/>
    <property type="match status" value="1"/>
</dbReference>
<dbReference type="GO" id="GO:0008784">
    <property type="term" value="F:alanine racemase activity"/>
    <property type="evidence" value="ECO:0007669"/>
    <property type="project" value="UniProtKB-UniRule"/>
</dbReference>
<proteinExistence type="inferred from homology"/>
<evidence type="ECO:0000256" key="4">
    <source>
        <dbReference type="ARBA" id="ARBA00023235"/>
    </source>
</evidence>
<evidence type="ECO:0000256" key="1">
    <source>
        <dbReference type="ARBA" id="ARBA00000316"/>
    </source>
</evidence>
<dbReference type="CDD" id="cd00430">
    <property type="entry name" value="PLPDE_III_AR"/>
    <property type="match status" value="1"/>
</dbReference>
<comment type="pathway">
    <text evidence="5">Amino-acid biosynthesis; D-alanine biosynthesis; D-alanine from L-alanine: step 1/1.</text>
</comment>
<dbReference type="Proteomes" id="UP000178526">
    <property type="component" value="Unassembled WGS sequence"/>
</dbReference>
<reference evidence="9 10" key="1">
    <citation type="journal article" date="2016" name="Nat. Commun.">
        <title>Thousands of microbial genomes shed light on interconnected biogeochemical processes in an aquifer system.</title>
        <authorList>
            <person name="Anantharaman K."/>
            <person name="Brown C.T."/>
            <person name="Hug L.A."/>
            <person name="Sharon I."/>
            <person name="Castelle C.J."/>
            <person name="Probst A.J."/>
            <person name="Thomas B.C."/>
            <person name="Singh A."/>
            <person name="Wilkins M.J."/>
            <person name="Karaoz U."/>
            <person name="Brodie E.L."/>
            <person name="Williams K.H."/>
            <person name="Hubbard S.S."/>
            <person name="Banfield J.F."/>
        </authorList>
    </citation>
    <scope>NUCLEOTIDE SEQUENCE [LARGE SCALE GENOMIC DNA]</scope>
</reference>
<sequence>MDVLNPTIAEIDLNCLAFNLAQVKKILSPSKKLLTVVKANAYGHGYVEVAKRALKEGANMLGVVSLKEAQVLRKAGIKEQILVLGSLFEEEIPQAVEIGITPVIFSLPLIAKLNLEAKKQDRKISFHLEIETGMGRLGISPEDIESFLTEVKKSENLKLEGIMTHFAQSEAEDKSYTQEQIEIFKKAVEIVKKDFKDVIVHAGNSAALLEFPEACYDLVRIGIMMYGYHPHKRLKDKIPLKPVMTLKTKVVHLKTVNPGKSISYGRKFFTTRESKIATIFSGYGDGISRRLTNLGEVLVRGKRAPIVGTVCMDQFMVDVTDIPNVKVGDEGVLIGRQGNEFIGADEVAEKLDTIPYEVLCAVSGRVDRVYRGYVGFDKNWNNVLS</sequence>
<dbReference type="Pfam" id="PF00842">
    <property type="entry name" value="Ala_racemase_C"/>
    <property type="match status" value="1"/>
</dbReference>